<evidence type="ECO:0000259" key="2">
    <source>
        <dbReference type="PROSITE" id="PS50943"/>
    </source>
</evidence>
<dbReference type="CDD" id="cd00093">
    <property type="entry name" value="HTH_XRE"/>
    <property type="match status" value="1"/>
</dbReference>
<dbReference type="Gene3D" id="1.10.260.40">
    <property type="entry name" value="lambda repressor-like DNA-binding domains"/>
    <property type="match status" value="1"/>
</dbReference>
<dbReference type="GO" id="GO:0003700">
    <property type="term" value="F:DNA-binding transcription factor activity"/>
    <property type="evidence" value="ECO:0007669"/>
    <property type="project" value="TreeGrafter"/>
</dbReference>
<name>A0A443JA66_9RHOB</name>
<dbReference type="Proteomes" id="UP000284476">
    <property type="component" value="Unassembled WGS sequence"/>
</dbReference>
<evidence type="ECO:0000313" key="3">
    <source>
        <dbReference type="EMBL" id="RWR17309.1"/>
    </source>
</evidence>
<evidence type="ECO:0000256" key="1">
    <source>
        <dbReference type="ARBA" id="ARBA00023125"/>
    </source>
</evidence>
<dbReference type="GO" id="GO:0005829">
    <property type="term" value="C:cytosol"/>
    <property type="evidence" value="ECO:0007669"/>
    <property type="project" value="TreeGrafter"/>
</dbReference>
<dbReference type="InterPro" id="IPR010982">
    <property type="entry name" value="Lambda_DNA-bd_dom_sf"/>
</dbReference>
<evidence type="ECO:0000313" key="4">
    <source>
        <dbReference type="Proteomes" id="UP000284476"/>
    </source>
</evidence>
<organism evidence="3 4">
    <name type="scientific">Paenirhodobacter populi</name>
    <dbReference type="NCBI Taxonomy" id="2306993"/>
    <lineage>
        <taxon>Bacteria</taxon>
        <taxon>Pseudomonadati</taxon>
        <taxon>Pseudomonadota</taxon>
        <taxon>Alphaproteobacteria</taxon>
        <taxon>Rhodobacterales</taxon>
        <taxon>Rhodobacter group</taxon>
        <taxon>Paenirhodobacter</taxon>
    </lineage>
</organism>
<dbReference type="PROSITE" id="PS50943">
    <property type="entry name" value="HTH_CROC1"/>
    <property type="match status" value="1"/>
</dbReference>
<dbReference type="SMART" id="SM00530">
    <property type="entry name" value="HTH_XRE"/>
    <property type="match status" value="1"/>
</dbReference>
<dbReference type="GO" id="GO:0003677">
    <property type="term" value="F:DNA binding"/>
    <property type="evidence" value="ECO:0007669"/>
    <property type="project" value="UniProtKB-KW"/>
</dbReference>
<dbReference type="Pfam" id="PF01381">
    <property type="entry name" value="HTH_3"/>
    <property type="match status" value="1"/>
</dbReference>
<dbReference type="RefSeq" id="WP_128210202.1">
    <property type="nucleotide sequence ID" value="NZ_JBHRSO010000009.1"/>
</dbReference>
<reference evidence="3 4" key="1">
    <citation type="submission" date="2019-01" db="EMBL/GenBank/DDBJ databases">
        <title>Sinorhodobacter populi sp. nov. isolated from the symptomatic bark tissue of Populus euramericana canker.</title>
        <authorList>
            <person name="Xu G."/>
        </authorList>
    </citation>
    <scope>NUCLEOTIDE SEQUENCE [LARGE SCALE GENOMIC DNA]</scope>
    <source>
        <strain evidence="3 4">SK2B-1</strain>
    </source>
</reference>
<sequence>MERTNAKLIKAFAKVLKRRRRAAGLSQEELAFRTDLSPSYISLLETANRQPTLTVLAELSDRLGIDLPELIAEITAEQNGQPPGHS</sequence>
<dbReference type="SUPFAM" id="SSF47413">
    <property type="entry name" value="lambda repressor-like DNA-binding domains"/>
    <property type="match status" value="1"/>
</dbReference>
<reference evidence="3 4" key="2">
    <citation type="submission" date="2019-01" db="EMBL/GenBank/DDBJ databases">
        <authorList>
            <person name="Li Y."/>
        </authorList>
    </citation>
    <scope>NUCLEOTIDE SEQUENCE [LARGE SCALE GENOMIC DNA]</scope>
    <source>
        <strain evidence="3 4">SK2B-1</strain>
    </source>
</reference>
<comment type="caution">
    <text evidence="3">The sequence shown here is derived from an EMBL/GenBank/DDBJ whole genome shotgun (WGS) entry which is preliminary data.</text>
</comment>
<dbReference type="InterPro" id="IPR050807">
    <property type="entry name" value="TransReg_Diox_bact_type"/>
</dbReference>
<protein>
    <submittedName>
        <fullName evidence="3">XRE family transcriptional regulator</fullName>
    </submittedName>
</protein>
<accession>A0A443JA66</accession>
<dbReference type="InterPro" id="IPR001387">
    <property type="entry name" value="Cro/C1-type_HTH"/>
</dbReference>
<gene>
    <name evidence="3" type="ORF">D2T30_19360</name>
</gene>
<dbReference type="AlphaFoldDB" id="A0A443JA66"/>
<keyword evidence="1" id="KW-0238">DNA-binding</keyword>
<feature type="domain" description="HTH cro/C1-type" evidence="2">
    <location>
        <begin position="16"/>
        <end position="70"/>
    </location>
</feature>
<dbReference type="EMBL" id="SAUZ01000029">
    <property type="protein sequence ID" value="RWR17309.1"/>
    <property type="molecule type" value="Genomic_DNA"/>
</dbReference>
<proteinExistence type="predicted"/>
<dbReference type="PANTHER" id="PTHR46797">
    <property type="entry name" value="HTH-TYPE TRANSCRIPTIONAL REGULATOR"/>
    <property type="match status" value="1"/>
</dbReference>
<dbReference type="PANTHER" id="PTHR46797:SF1">
    <property type="entry name" value="METHYLPHOSPHONATE SYNTHASE"/>
    <property type="match status" value="1"/>
</dbReference>